<reference evidence="2" key="1">
    <citation type="journal article" date="2013" name="Genetics">
        <title>The draft genome and transcriptome of Panagrellus redivivus are shaped by the harsh demands of a free-living lifestyle.</title>
        <authorList>
            <person name="Srinivasan J."/>
            <person name="Dillman A.R."/>
            <person name="Macchietto M.G."/>
            <person name="Heikkinen L."/>
            <person name="Lakso M."/>
            <person name="Fracchia K.M."/>
            <person name="Antoshechkin I."/>
            <person name="Mortazavi A."/>
            <person name="Wong G."/>
            <person name="Sternberg P.W."/>
        </authorList>
    </citation>
    <scope>NUCLEOTIDE SEQUENCE [LARGE SCALE GENOMIC DNA]</scope>
    <source>
        <strain evidence="2">MT8872</strain>
    </source>
</reference>
<evidence type="ECO:0000313" key="3">
    <source>
        <dbReference type="WBParaSite" id="Pan_g16916.t1"/>
    </source>
</evidence>
<dbReference type="Pfam" id="PF00651">
    <property type="entry name" value="BTB"/>
    <property type="match status" value="1"/>
</dbReference>
<reference evidence="3" key="2">
    <citation type="submission" date="2020-10" db="UniProtKB">
        <authorList>
            <consortium name="WormBaseParasite"/>
        </authorList>
    </citation>
    <scope>IDENTIFICATION</scope>
</reference>
<dbReference type="InterPro" id="IPR000210">
    <property type="entry name" value="BTB/POZ_dom"/>
</dbReference>
<dbReference type="AlphaFoldDB" id="A0A7E4ZTU0"/>
<evidence type="ECO:0000259" key="1">
    <source>
        <dbReference type="PROSITE" id="PS50097"/>
    </source>
</evidence>
<dbReference type="InterPro" id="IPR051481">
    <property type="entry name" value="BTB-POZ/Galectin-3-binding"/>
</dbReference>
<dbReference type="PANTHER" id="PTHR24410:SF23">
    <property type="entry name" value="BTB DOMAIN-CONTAINING PROTEIN-RELATED"/>
    <property type="match status" value="1"/>
</dbReference>
<dbReference type="PROSITE" id="PS50097">
    <property type="entry name" value="BTB"/>
    <property type="match status" value="1"/>
</dbReference>
<dbReference type="CDD" id="cd18186">
    <property type="entry name" value="BTB_POZ_ZBTB_KLHL-like"/>
    <property type="match status" value="1"/>
</dbReference>
<dbReference type="Gene3D" id="3.30.710.10">
    <property type="entry name" value="Potassium Channel Kv1.1, Chain A"/>
    <property type="match status" value="1"/>
</dbReference>
<organism evidence="2 3">
    <name type="scientific">Panagrellus redivivus</name>
    <name type="common">Microworm</name>
    <dbReference type="NCBI Taxonomy" id="6233"/>
    <lineage>
        <taxon>Eukaryota</taxon>
        <taxon>Metazoa</taxon>
        <taxon>Ecdysozoa</taxon>
        <taxon>Nematoda</taxon>
        <taxon>Chromadorea</taxon>
        <taxon>Rhabditida</taxon>
        <taxon>Tylenchina</taxon>
        <taxon>Panagrolaimomorpha</taxon>
        <taxon>Panagrolaimoidea</taxon>
        <taxon>Panagrolaimidae</taxon>
        <taxon>Panagrellus</taxon>
    </lineage>
</organism>
<feature type="domain" description="BTB" evidence="1">
    <location>
        <begin position="159"/>
        <end position="226"/>
    </location>
</feature>
<dbReference type="InterPro" id="IPR008974">
    <property type="entry name" value="TRAF-like"/>
</dbReference>
<dbReference type="Proteomes" id="UP000492821">
    <property type="component" value="Unassembled WGS sequence"/>
</dbReference>
<dbReference type="WBParaSite" id="Pan_g16916.t1">
    <property type="protein sequence ID" value="Pan_g16916.t1"/>
    <property type="gene ID" value="Pan_g16916"/>
</dbReference>
<name>A0A7E4ZTU0_PANRE</name>
<dbReference type="SUPFAM" id="SSF49599">
    <property type="entry name" value="TRAF domain-like"/>
    <property type="match status" value="1"/>
</dbReference>
<dbReference type="InterPro" id="IPR011333">
    <property type="entry name" value="SKP1/BTB/POZ_sf"/>
</dbReference>
<keyword evidence="2" id="KW-1185">Reference proteome</keyword>
<accession>A0A7E4ZTU0</accession>
<dbReference type="SMART" id="SM00225">
    <property type="entry name" value="BTB"/>
    <property type="match status" value="1"/>
</dbReference>
<sequence>MNAASDLSTAPAKQVVTITDSISFTINETDLPENKNGEFFETQKRAVSCSSGLHYWLKYYPAGWLENNKNFVSVFLWINKAVKTKWTVVVDGSSISRTFTYEFTNEKKSWGNCEYASHVQLRPLFHDGKLTMTCNIEFKISPPAITVPRNCQLFYHVPMDVEFVIGSERVPAHKSFLSLISPVLQAMFTHDTVESKSGEIEITEFDFDTVKTAIDFCYRRELDTLSAETTVGILHFCDKYLITPVVNELEKLPLLILSAENFCSIFQYAYDCNRESLLTACYNCFKKHQDEIKATEKFAKLPLTLVITVLKAAFDIKTDLEVLCHASKNDINFVVNYLEKPLIEPITLENFSAVATYAWDCSREELKQACAKYFNDNRDEVLDSEAFHMLPSDIVGNVQKAGYVLKRRRNVI</sequence>
<proteinExistence type="predicted"/>
<protein>
    <submittedName>
        <fullName evidence="3">BTB domain-containing protein</fullName>
    </submittedName>
</protein>
<evidence type="ECO:0000313" key="2">
    <source>
        <dbReference type="Proteomes" id="UP000492821"/>
    </source>
</evidence>
<dbReference type="SUPFAM" id="SSF54695">
    <property type="entry name" value="POZ domain"/>
    <property type="match status" value="1"/>
</dbReference>
<dbReference type="PANTHER" id="PTHR24410">
    <property type="entry name" value="HL07962P-RELATED"/>
    <property type="match status" value="1"/>
</dbReference>
<dbReference type="CDD" id="cd14733">
    <property type="entry name" value="BACK"/>
    <property type="match status" value="2"/>
</dbReference>
<dbReference type="Gene3D" id="2.60.210.10">
    <property type="entry name" value="Apoptosis, Tumor Necrosis Factor Receptor Associated Protein 2, Chain A"/>
    <property type="match status" value="1"/>
</dbReference>